<dbReference type="AlphaFoldDB" id="A0A934TWJ0"/>
<comment type="caution">
    <text evidence="3">The sequence shown here is derived from an EMBL/GenBank/DDBJ whole genome shotgun (WGS) entry which is preliminary data.</text>
</comment>
<dbReference type="RefSeq" id="WP_201174500.1">
    <property type="nucleotide sequence ID" value="NZ_JAEPWM010000008.1"/>
</dbReference>
<dbReference type="Proteomes" id="UP000630528">
    <property type="component" value="Unassembled WGS sequence"/>
</dbReference>
<dbReference type="Gene3D" id="3.30.1340.30">
    <property type="match status" value="1"/>
</dbReference>
<feature type="transmembrane region" description="Helical" evidence="1">
    <location>
        <begin position="15"/>
        <end position="32"/>
    </location>
</feature>
<keyword evidence="4" id="KW-1185">Reference proteome</keyword>
<keyword evidence="1" id="KW-0812">Transmembrane</keyword>
<evidence type="ECO:0000256" key="1">
    <source>
        <dbReference type="SAM" id="Phobius"/>
    </source>
</evidence>
<dbReference type="InterPro" id="IPR007055">
    <property type="entry name" value="BON_dom"/>
</dbReference>
<evidence type="ECO:0000313" key="4">
    <source>
        <dbReference type="Proteomes" id="UP000630528"/>
    </source>
</evidence>
<accession>A0A934TWJ0</accession>
<feature type="domain" description="BON" evidence="2">
    <location>
        <begin position="78"/>
        <end position="144"/>
    </location>
</feature>
<keyword evidence="1" id="KW-0472">Membrane</keyword>
<dbReference type="Pfam" id="PF04972">
    <property type="entry name" value="BON"/>
    <property type="match status" value="1"/>
</dbReference>
<dbReference type="EMBL" id="JAEPWM010000008">
    <property type="protein sequence ID" value="MBK6007987.1"/>
    <property type="molecule type" value="Genomic_DNA"/>
</dbReference>
<keyword evidence="1" id="KW-1133">Transmembrane helix</keyword>
<evidence type="ECO:0000313" key="3">
    <source>
        <dbReference type="EMBL" id="MBK6007987.1"/>
    </source>
</evidence>
<evidence type="ECO:0000259" key="2">
    <source>
        <dbReference type="PROSITE" id="PS50914"/>
    </source>
</evidence>
<name>A0A934TWJ0_9BURK</name>
<sequence length="163" mass="17675">MHDTTQDPEDGVNKPLSALGAAAAGALAMYYLDPELGARRRALLASLVRDGFPQERRAGRGRFARRAPSVRLHGDPRSDAELRERVRAALDHMVSHPRALHVSVDNGVVRLSGRVLAAEHEGVLEQVQRIPGVRRLVDAVTAHATLGEATRLHEPVPLRSVSG</sequence>
<organism evidence="3 4">
    <name type="scientific">Ramlibacter ginsenosidimutans</name>
    <dbReference type="NCBI Taxonomy" id="502333"/>
    <lineage>
        <taxon>Bacteria</taxon>
        <taxon>Pseudomonadati</taxon>
        <taxon>Pseudomonadota</taxon>
        <taxon>Betaproteobacteria</taxon>
        <taxon>Burkholderiales</taxon>
        <taxon>Comamonadaceae</taxon>
        <taxon>Ramlibacter</taxon>
    </lineage>
</organism>
<gene>
    <name evidence="3" type="ORF">JJB11_17950</name>
</gene>
<proteinExistence type="predicted"/>
<protein>
    <submittedName>
        <fullName evidence="3">BON domain-containing protein</fullName>
    </submittedName>
</protein>
<reference evidence="3" key="2">
    <citation type="submission" date="2021-01" db="EMBL/GenBank/DDBJ databases">
        <authorList>
            <person name="Kang M."/>
        </authorList>
    </citation>
    <scope>NUCLEOTIDE SEQUENCE</scope>
    <source>
        <strain evidence="3">KACC 17527</strain>
    </source>
</reference>
<reference evidence="3" key="1">
    <citation type="journal article" date="2012" name="J. Microbiol. Biotechnol.">
        <title>Ramlibacter ginsenosidimutans sp. nov., with ginsenoside-converting activity.</title>
        <authorList>
            <person name="Wang L."/>
            <person name="An D.S."/>
            <person name="Kim S.G."/>
            <person name="Jin F.X."/>
            <person name="Kim S.C."/>
            <person name="Lee S.T."/>
            <person name="Im W.T."/>
        </authorList>
    </citation>
    <scope>NUCLEOTIDE SEQUENCE</scope>
    <source>
        <strain evidence="3">KACC 17527</strain>
    </source>
</reference>
<dbReference type="PROSITE" id="PS50914">
    <property type="entry name" value="BON"/>
    <property type="match status" value="1"/>
</dbReference>